<dbReference type="Proteomes" id="UP001218218">
    <property type="component" value="Unassembled WGS sequence"/>
</dbReference>
<accession>A0AAD7AP98</accession>
<organism evidence="1 2">
    <name type="scientific">Mycena albidolilacea</name>
    <dbReference type="NCBI Taxonomy" id="1033008"/>
    <lineage>
        <taxon>Eukaryota</taxon>
        <taxon>Fungi</taxon>
        <taxon>Dikarya</taxon>
        <taxon>Basidiomycota</taxon>
        <taxon>Agaricomycotina</taxon>
        <taxon>Agaricomycetes</taxon>
        <taxon>Agaricomycetidae</taxon>
        <taxon>Agaricales</taxon>
        <taxon>Marasmiineae</taxon>
        <taxon>Mycenaceae</taxon>
        <taxon>Mycena</taxon>
    </lineage>
</organism>
<comment type="caution">
    <text evidence="1">The sequence shown here is derived from an EMBL/GenBank/DDBJ whole genome shotgun (WGS) entry which is preliminary data.</text>
</comment>
<name>A0AAD7AP98_9AGAR</name>
<keyword evidence="2" id="KW-1185">Reference proteome</keyword>
<evidence type="ECO:0000313" key="1">
    <source>
        <dbReference type="EMBL" id="KAJ7364273.1"/>
    </source>
</evidence>
<proteinExistence type="predicted"/>
<evidence type="ECO:0000313" key="2">
    <source>
        <dbReference type="Proteomes" id="UP001218218"/>
    </source>
</evidence>
<dbReference type="EMBL" id="JARIHO010000003">
    <property type="protein sequence ID" value="KAJ7364273.1"/>
    <property type="molecule type" value="Genomic_DNA"/>
</dbReference>
<reference evidence="1" key="1">
    <citation type="submission" date="2023-03" db="EMBL/GenBank/DDBJ databases">
        <title>Massive genome expansion in bonnet fungi (Mycena s.s.) driven by repeated elements and novel gene families across ecological guilds.</title>
        <authorList>
            <consortium name="Lawrence Berkeley National Laboratory"/>
            <person name="Harder C.B."/>
            <person name="Miyauchi S."/>
            <person name="Viragh M."/>
            <person name="Kuo A."/>
            <person name="Thoen E."/>
            <person name="Andreopoulos B."/>
            <person name="Lu D."/>
            <person name="Skrede I."/>
            <person name="Drula E."/>
            <person name="Henrissat B."/>
            <person name="Morin E."/>
            <person name="Kohler A."/>
            <person name="Barry K."/>
            <person name="LaButti K."/>
            <person name="Morin E."/>
            <person name="Salamov A."/>
            <person name="Lipzen A."/>
            <person name="Mereny Z."/>
            <person name="Hegedus B."/>
            <person name="Baldrian P."/>
            <person name="Stursova M."/>
            <person name="Weitz H."/>
            <person name="Taylor A."/>
            <person name="Grigoriev I.V."/>
            <person name="Nagy L.G."/>
            <person name="Martin F."/>
            <person name="Kauserud H."/>
        </authorList>
    </citation>
    <scope>NUCLEOTIDE SEQUENCE</scope>
    <source>
        <strain evidence="1">CBHHK002</strain>
    </source>
</reference>
<protein>
    <submittedName>
        <fullName evidence="1">Uncharacterized protein</fullName>
    </submittedName>
</protein>
<sequence>MSSARNRPARPALKFPDELLATVLPDVCAQRRRDAFAEVVNTEGSFEAAIAFIKRIHEAVASGVVMGAPSPPAHRHAEVKSTDVGQFRIFYHATFPSHLQDSNAFMWNFYIGQRGQGLPSIMPDWARQGIVVKIPGLTGKWGECQALTVLPSTRVRISYHDSNRTQVTHEVVFPPDPRESSITVHYL</sequence>
<gene>
    <name evidence="1" type="ORF">DFH08DRAFT_838807</name>
</gene>
<dbReference type="AlphaFoldDB" id="A0AAD7AP98"/>